<keyword evidence="4" id="KW-0645">Protease</keyword>
<dbReference type="InterPro" id="IPR038765">
    <property type="entry name" value="Papain-like_cys_pep_sf"/>
</dbReference>
<reference evidence="16" key="1">
    <citation type="journal article" date="2021" name="J. Hered.">
        <title>Genome Assembly of Salicaceae Populus deltoides (Eastern Cottonwood) I-69 Based on Nanopore Sequencing and Hi-C Technologies.</title>
        <authorList>
            <person name="Bai S."/>
            <person name="Wu H."/>
            <person name="Zhang J."/>
            <person name="Pan Z."/>
            <person name="Zhao W."/>
            <person name="Li Z."/>
            <person name="Tong C."/>
        </authorList>
    </citation>
    <scope>NUCLEOTIDE SEQUENCE</scope>
    <source>
        <tissue evidence="16">Leaf</tissue>
    </source>
</reference>
<dbReference type="InterPro" id="IPR018200">
    <property type="entry name" value="USP_CS"/>
</dbReference>
<dbReference type="Proteomes" id="UP000807159">
    <property type="component" value="Chromosome 1"/>
</dbReference>
<protein>
    <recommendedName>
        <fullName evidence="3">ubiquitinyl hydrolase 1</fullName>
        <ecNumber evidence="3">3.4.19.12</ecNumber>
    </recommendedName>
</protein>
<dbReference type="EMBL" id="JACEGQ020000001">
    <property type="protein sequence ID" value="KAH8518821.1"/>
    <property type="molecule type" value="Genomic_DNA"/>
</dbReference>
<keyword evidence="10" id="KW-0862">Zinc</keyword>
<evidence type="ECO:0000256" key="8">
    <source>
        <dbReference type="ARBA" id="ARBA00022801"/>
    </source>
</evidence>
<organism evidence="16 17">
    <name type="scientific">Populus deltoides</name>
    <name type="common">Eastern poplar</name>
    <name type="synonym">Eastern cottonwood</name>
    <dbReference type="NCBI Taxonomy" id="3696"/>
    <lineage>
        <taxon>Eukaryota</taxon>
        <taxon>Viridiplantae</taxon>
        <taxon>Streptophyta</taxon>
        <taxon>Embryophyta</taxon>
        <taxon>Tracheophyta</taxon>
        <taxon>Spermatophyta</taxon>
        <taxon>Magnoliopsida</taxon>
        <taxon>eudicotyledons</taxon>
        <taxon>Gunneridae</taxon>
        <taxon>Pentapetalae</taxon>
        <taxon>rosids</taxon>
        <taxon>fabids</taxon>
        <taxon>Malpighiales</taxon>
        <taxon>Salicaceae</taxon>
        <taxon>Saliceae</taxon>
        <taxon>Populus</taxon>
    </lineage>
</organism>
<keyword evidence="7" id="KW-0833">Ubl conjugation pathway</keyword>
<accession>A0A8T2ZNE4</accession>
<dbReference type="PROSITE" id="PS50235">
    <property type="entry name" value="USP_3"/>
    <property type="match status" value="1"/>
</dbReference>
<dbReference type="InterPro" id="IPR050164">
    <property type="entry name" value="Peptidase_C19"/>
</dbReference>
<dbReference type="GO" id="GO:0016579">
    <property type="term" value="P:protein deubiquitination"/>
    <property type="evidence" value="ECO:0007669"/>
    <property type="project" value="InterPro"/>
</dbReference>
<dbReference type="EC" id="3.4.19.12" evidence="3"/>
<dbReference type="FunFam" id="3.90.70.10:FF:000026">
    <property type="entry name" value="Ubiquitin carboxyl-terminal hydrolase 15"/>
    <property type="match status" value="1"/>
</dbReference>
<feature type="domain" description="MYND-type" evidence="15">
    <location>
        <begin position="76"/>
        <end position="113"/>
    </location>
</feature>
<dbReference type="Pfam" id="PF01753">
    <property type="entry name" value="zf-MYND"/>
    <property type="match status" value="1"/>
</dbReference>
<feature type="region of interest" description="Disordered" evidence="12">
    <location>
        <begin position="310"/>
        <end position="353"/>
    </location>
</feature>
<keyword evidence="8" id="KW-0378">Hydrolase</keyword>
<dbReference type="GO" id="GO:0005634">
    <property type="term" value="C:nucleus"/>
    <property type="evidence" value="ECO:0007669"/>
    <property type="project" value="TreeGrafter"/>
</dbReference>
<evidence type="ECO:0000256" key="10">
    <source>
        <dbReference type="ARBA" id="ARBA00022833"/>
    </source>
</evidence>
<keyword evidence="13" id="KW-1133">Transmembrane helix</keyword>
<evidence type="ECO:0000256" key="13">
    <source>
        <dbReference type="SAM" id="Phobius"/>
    </source>
</evidence>
<keyword evidence="5" id="KW-0479">Metal-binding</keyword>
<evidence type="ECO:0000256" key="11">
    <source>
        <dbReference type="PROSITE-ProRule" id="PRU00134"/>
    </source>
</evidence>
<evidence type="ECO:0000256" key="6">
    <source>
        <dbReference type="ARBA" id="ARBA00022771"/>
    </source>
</evidence>
<feature type="compositionally biased region" description="Basic and acidic residues" evidence="12">
    <location>
        <begin position="344"/>
        <end position="353"/>
    </location>
</feature>
<dbReference type="GO" id="GO:0004843">
    <property type="term" value="F:cysteine-type deubiquitinase activity"/>
    <property type="evidence" value="ECO:0007669"/>
    <property type="project" value="UniProtKB-EC"/>
</dbReference>
<gene>
    <name evidence="16" type="ORF">H0E87_000619</name>
</gene>
<proteinExistence type="inferred from homology"/>
<keyword evidence="13" id="KW-0472">Membrane</keyword>
<dbReference type="InterPro" id="IPR001394">
    <property type="entry name" value="Peptidase_C19_UCH"/>
</dbReference>
<comment type="catalytic activity">
    <reaction evidence="1">
        <text>Thiol-dependent hydrolysis of ester, thioester, amide, peptide and isopeptide bonds formed by the C-terminal Gly of ubiquitin (a 76-residue protein attached to proteins as an intracellular targeting signal).</text>
        <dbReference type="EC" id="3.4.19.12"/>
    </reaction>
</comment>
<evidence type="ECO:0000256" key="1">
    <source>
        <dbReference type="ARBA" id="ARBA00000707"/>
    </source>
</evidence>
<dbReference type="Gene3D" id="6.10.140.2220">
    <property type="match status" value="1"/>
</dbReference>
<dbReference type="GO" id="GO:0008270">
    <property type="term" value="F:zinc ion binding"/>
    <property type="evidence" value="ECO:0007669"/>
    <property type="project" value="UniProtKB-KW"/>
</dbReference>
<evidence type="ECO:0000313" key="17">
    <source>
        <dbReference type="Proteomes" id="UP000807159"/>
    </source>
</evidence>
<dbReference type="SUPFAM" id="SSF54001">
    <property type="entry name" value="Cysteine proteinases"/>
    <property type="match status" value="1"/>
</dbReference>
<evidence type="ECO:0000256" key="5">
    <source>
        <dbReference type="ARBA" id="ARBA00022723"/>
    </source>
</evidence>
<dbReference type="InterPro" id="IPR002893">
    <property type="entry name" value="Znf_MYND"/>
</dbReference>
<comment type="similarity">
    <text evidence="2">Belongs to the peptidase C19 family.</text>
</comment>
<evidence type="ECO:0000256" key="3">
    <source>
        <dbReference type="ARBA" id="ARBA00012759"/>
    </source>
</evidence>
<evidence type="ECO:0000313" key="16">
    <source>
        <dbReference type="EMBL" id="KAH8518821.1"/>
    </source>
</evidence>
<evidence type="ECO:0000256" key="2">
    <source>
        <dbReference type="ARBA" id="ARBA00009085"/>
    </source>
</evidence>
<dbReference type="FunFam" id="6.10.140.2220:FF:000006">
    <property type="entry name" value="Ubiquitin carboxyl-terminal hydrolase 15"/>
    <property type="match status" value="1"/>
</dbReference>
<dbReference type="CDD" id="cd02661">
    <property type="entry name" value="Peptidase_C19E"/>
    <property type="match status" value="1"/>
</dbReference>
<dbReference type="Pfam" id="PF00443">
    <property type="entry name" value="UCH"/>
    <property type="match status" value="1"/>
</dbReference>
<dbReference type="PANTHER" id="PTHR24006">
    <property type="entry name" value="UBIQUITIN CARBOXYL-TERMINAL HYDROLASE"/>
    <property type="match status" value="1"/>
</dbReference>
<evidence type="ECO:0000256" key="7">
    <source>
        <dbReference type="ARBA" id="ARBA00022786"/>
    </source>
</evidence>
<evidence type="ECO:0000259" key="15">
    <source>
        <dbReference type="PROSITE" id="PS50865"/>
    </source>
</evidence>
<feature type="domain" description="USP" evidence="14">
    <location>
        <begin position="426"/>
        <end position="742"/>
    </location>
</feature>
<keyword evidence="17" id="KW-1185">Reference proteome</keyword>
<evidence type="ECO:0000259" key="14">
    <source>
        <dbReference type="PROSITE" id="PS50235"/>
    </source>
</evidence>
<dbReference type="PROSITE" id="PS00972">
    <property type="entry name" value="USP_1"/>
    <property type="match status" value="1"/>
</dbReference>
<dbReference type="InterPro" id="IPR028889">
    <property type="entry name" value="USP"/>
</dbReference>
<keyword evidence="6 11" id="KW-0863">Zinc-finger</keyword>
<dbReference type="PANTHER" id="PTHR24006:SF685">
    <property type="entry name" value="UBIQUITIN CARBOXYL-TERMINAL HYDROLASE 15"/>
    <property type="match status" value="1"/>
</dbReference>
<dbReference type="PROSITE" id="PS50865">
    <property type="entry name" value="ZF_MYND_2"/>
    <property type="match status" value="1"/>
</dbReference>
<name>A0A8T2ZNE4_POPDE</name>
<dbReference type="GO" id="GO:0005829">
    <property type="term" value="C:cytosol"/>
    <property type="evidence" value="ECO:0007669"/>
    <property type="project" value="TreeGrafter"/>
</dbReference>
<dbReference type="Gene3D" id="3.90.70.10">
    <property type="entry name" value="Cysteine proteinases"/>
    <property type="match status" value="1"/>
</dbReference>
<evidence type="ECO:0000256" key="4">
    <source>
        <dbReference type="ARBA" id="ARBA00022670"/>
    </source>
</evidence>
<keyword evidence="13" id="KW-0812">Transmembrane</keyword>
<comment type="caution">
    <text evidence="16">The sequence shown here is derived from an EMBL/GenBank/DDBJ whole genome shotgun (WGS) entry which is preliminary data.</text>
</comment>
<feature type="transmembrane region" description="Helical" evidence="13">
    <location>
        <begin position="7"/>
        <end position="27"/>
    </location>
</feature>
<dbReference type="PROSITE" id="PS01360">
    <property type="entry name" value="ZF_MYND_1"/>
    <property type="match status" value="1"/>
</dbReference>
<dbReference type="SUPFAM" id="SSF144232">
    <property type="entry name" value="HIT/MYND zinc finger-like"/>
    <property type="match status" value="1"/>
</dbReference>
<sequence length="894" mass="99742">MLEPREADIPVLFLVLVVLPLVAYILLGKWTESAKKRERISLLAQLAAEEACRAEVMATTHVIPPMSTSKNGIQVCARCFSPATTRCSRCKSVRYCSGKCQIIHWRQAHKEECQLLETTSSCSSPMATSCDESIPERLSINDGMDLFSLRYNSKQPTMDIGPSVNNVHLISSTGASAAVNCPAIDTSQEAMMLHRRSTNKSNKEMLRRQEVAVFDSSQETAGIRPTNLTSSSSISNVFVNGQDITSAVDETHKYSIQHQNLSKSRSNCASSSSLNAGKYGTNADFSNAEASFNGEMTGPKYSYESPVTNENVKANSGLHPMGNKSSKSSKSKIKVSGDQSYTEIDGKGQLTDDSKVARMSNANPAPGSNGATSIDIMKMMGLRKSTKLARQDIAEINVIHKTTRMLFPYEEFVKIFNCEVINLTPRGLVNCGNSCYANAVLQCLTCTKPLIIFLLRRSHSRACCGKDWCLMCELEQHVMMLRECGGPLSPSRILLHMRKINCQIGDGSQEDAHEFLRLLIASMQSICLERLGGEDKVDPRLQETTFIQHTFGGLLRSKVKCLRCHHESERYENIMDLTLEIFGWVESLEDALTQFTTPEELDGENMYRCGRCAAYVRARKQLSIHEAPNILTIVLKRFQEGKYGKINKCITFPDMLDMIPFMTGMGDVPPLYMLYAVVVHLDTLNASFSGHYVAYVKDLRGSWFKIDDTEFLYLQDTAHQELRNLQDKDREDAAATLLAQRFHWISNQKMVLALPAMLMAFQGGVQAKNITQVMDFSDATSSDWSIFTSSDEASFTTESTRDSFSTVDYADACNVDTFSSIFNDLYAPESSYRNTICRRTFSYSRPQTRFILETGHVLDSYSSTQPPGHGKERILHRSVIHQPNSSRTVPAPCL</sequence>
<dbReference type="AlphaFoldDB" id="A0A8T2ZNE4"/>
<keyword evidence="9" id="KW-0788">Thiol protease</keyword>
<evidence type="ECO:0000256" key="9">
    <source>
        <dbReference type="ARBA" id="ARBA00022807"/>
    </source>
</evidence>
<evidence type="ECO:0000256" key="12">
    <source>
        <dbReference type="SAM" id="MobiDB-lite"/>
    </source>
</evidence>
<dbReference type="GO" id="GO:0006508">
    <property type="term" value="P:proteolysis"/>
    <property type="evidence" value="ECO:0007669"/>
    <property type="project" value="UniProtKB-KW"/>
</dbReference>